<accession>A0A0K2LBK6</accession>
<name>A0A0K2LBK6_9LACO</name>
<feature type="transmembrane region" description="Helical" evidence="8">
    <location>
        <begin position="140"/>
        <end position="163"/>
    </location>
</feature>
<keyword evidence="7 8" id="KW-0472">Membrane</keyword>
<dbReference type="OrthoDB" id="2148512at2"/>
<evidence type="ECO:0000256" key="3">
    <source>
        <dbReference type="ARBA" id="ARBA00022475"/>
    </source>
</evidence>
<evidence type="ECO:0000256" key="4">
    <source>
        <dbReference type="ARBA" id="ARBA00022692"/>
    </source>
</evidence>
<evidence type="ECO:0000313" key="9">
    <source>
        <dbReference type="EMBL" id="ALB28692.1"/>
    </source>
</evidence>
<reference evidence="9 10" key="1">
    <citation type="submission" date="2015-08" db="EMBL/GenBank/DDBJ databases">
        <title>Genomic sequence of Lactobacillus heilongjiangensis DSM 28069, isolated from Chinese traditional pickle.</title>
        <authorList>
            <person name="Jiang X."/>
            <person name="Zheng B."/>
            <person name="Cheng H."/>
        </authorList>
    </citation>
    <scope>NUCLEOTIDE SEQUENCE [LARGE SCALE GENOMIC DNA]</scope>
    <source>
        <strain evidence="9 10">DSM 28069</strain>
    </source>
</reference>
<dbReference type="GO" id="GO:0008360">
    <property type="term" value="P:regulation of cell shape"/>
    <property type="evidence" value="ECO:0007669"/>
    <property type="project" value="UniProtKB-KW"/>
</dbReference>
<keyword evidence="10" id="KW-1185">Reference proteome</keyword>
<evidence type="ECO:0000256" key="1">
    <source>
        <dbReference type="ARBA" id="ARBA00004651"/>
    </source>
</evidence>
<feature type="transmembrane region" description="Helical" evidence="8">
    <location>
        <begin position="36"/>
        <end position="54"/>
    </location>
</feature>
<comment type="subcellular location">
    <subcellularLocation>
        <location evidence="1">Cell membrane</location>
        <topology evidence="1">Multi-pass membrane protein</topology>
    </subcellularLocation>
</comment>
<dbReference type="InterPro" id="IPR007227">
    <property type="entry name" value="Cell_shape_determining_MreD"/>
</dbReference>
<dbReference type="KEGG" id="lhi:JP39_04595"/>
<keyword evidence="3" id="KW-1003">Cell membrane</keyword>
<dbReference type="EMBL" id="CP012559">
    <property type="protein sequence ID" value="ALB28692.1"/>
    <property type="molecule type" value="Genomic_DNA"/>
</dbReference>
<keyword evidence="5" id="KW-0133">Cell shape</keyword>
<evidence type="ECO:0000256" key="7">
    <source>
        <dbReference type="ARBA" id="ARBA00023136"/>
    </source>
</evidence>
<proteinExistence type="inferred from homology"/>
<gene>
    <name evidence="9" type="ORF">JP39_04595</name>
</gene>
<comment type="similarity">
    <text evidence="2">Belongs to the MreD family.</text>
</comment>
<evidence type="ECO:0000256" key="2">
    <source>
        <dbReference type="ARBA" id="ARBA00007776"/>
    </source>
</evidence>
<evidence type="ECO:0000256" key="6">
    <source>
        <dbReference type="ARBA" id="ARBA00022989"/>
    </source>
</evidence>
<evidence type="ECO:0000256" key="8">
    <source>
        <dbReference type="SAM" id="Phobius"/>
    </source>
</evidence>
<dbReference type="RefSeq" id="WP_041499491.1">
    <property type="nucleotide sequence ID" value="NZ_BJDV01000011.1"/>
</dbReference>
<feature type="transmembrane region" description="Helical" evidence="8">
    <location>
        <begin position="75"/>
        <end position="95"/>
    </location>
</feature>
<dbReference type="AlphaFoldDB" id="A0A0K2LBK6"/>
<dbReference type="NCBIfam" id="TIGR03426">
    <property type="entry name" value="shape_MreD"/>
    <property type="match status" value="1"/>
</dbReference>
<dbReference type="Proteomes" id="UP000061546">
    <property type="component" value="Chromosome"/>
</dbReference>
<evidence type="ECO:0000313" key="10">
    <source>
        <dbReference type="Proteomes" id="UP000061546"/>
    </source>
</evidence>
<feature type="transmembrane region" description="Helical" evidence="8">
    <location>
        <begin position="12"/>
        <end position="30"/>
    </location>
</feature>
<evidence type="ECO:0000256" key="5">
    <source>
        <dbReference type="ARBA" id="ARBA00022960"/>
    </source>
</evidence>
<protein>
    <submittedName>
        <fullName evidence="9">Rod shape-determining protein MreD</fullName>
    </submittedName>
</protein>
<dbReference type="STRING" id="1074467.JP39_04595"/>
<keyword evidence="6 8" id="KW-1133">Transmembrane helix</keyword>
<dbReference type="GO" id="GO:0005886">
    <property type="term" value="C:plasma membrane"/>
    <property type="evidence" value="ECO:0007669"/>
    <property type="project" value="UniProtKB-SubCell"/>
</dbReference>
<feature type="transmembrane region" description="Helical" evidence="8">
    <location>
        <begin position="107"/>
        <end position="128"/>
    </location>
</feature>
<organism evidence="9 10">
    <name type="scientific">Companilactobacillus heilongjiangensis</name>
    <dbReference type="NCBI Taxonomy" id="1074467"/>
    <lineage>
        <taxon>Bacteria</taxon>
        <taxon>Bacillati</taxon>
        <taxon>Bacillota</taxon>
        <taxon>Bacilli</taxon>
        <taxon>Lactobacillales</taxon>
        <taxon>Lactobacillaceae</taxon>
        <taxon>Companilactobacillus</taxon>
    </lineage>
</organism>
<sequence length="180" mass="21265">MNIKNRKIVGQVLFISLAFYLDGLIKWAFLNNMNHGTFAILPQLMLMMIVMLTMRIDNRRQLILYGVIFGLIYDSYYYGIIGLYTILLPLLMVGIDHFKFLLVKNNLGYELSIYFLSLTFLQSGIYLLERLLQQTNTNVFDFITYTLGPTLLWNIVVFFILYIPMNNLSEWLVKYRRDNK</sequence>
<dbReference type="Pfam" id="PF04093">
    <property type="entry name" value="MreD"/>
    <property type="match status" value="1"/>
</dbReference>
<keyword evidence="4 8" id="KW-0812">Transmembrane</keyword>